<feature type="transmembrane region" description="Helical" evidence="8">
    <location>
        <begin position="12"/>
        <end position="34"/>
    </location>
</feature>
<dbReference type="AlphaFoldDB" id="A0A6G9YAA4"/>
<sequence>MSETTTRRPALVLVICCMSVFVGNLGNTVLNVALPAMQQGLHTTLAGLQWTVDGYLVVLAALLTLAGSMGDRLGWRRVFQLGLAVFTLGSLLCSLAPGLGWLIAFRVVQAIGGCMLNPVAMSIITNTFTEPKERARAIGVWGSIMGVSMALGPLVGGVLVQWAGWRSIFLLNVPIGVVTLYLTARFVPESRAPQPRRVDGLGQILVIAAMALSTYAIIEVPTTGWAAPRTLGCAVLALAAIAALIGHEHRTVEPLIDLRAFHSVSFSGASVMAVCAYFVVGGYLFLSTVYLQNARGLSALMTGVYLLPMAVANIAVSPLSGRLTASFGARLPLLLAGSAITLAGLLFAGFDAQRGDVLLFIAYILLGVGVGLVNTPLTNSAMAGMPAERAGVAAAIIGTSRQFGQALGVAVLGAVLTVGLHRPGAGYLEAVRSPYWIVTGCGAAILVLTLLTTRRPVRDRPMVDAAPAVPAQSVR</sequence>
<evidence type="ECO:0000256" key="8">
    <source>
        <dbReference type="SAM" id="Phobius"/>
    </source>
</evidence>
<keyword evidence="11" id="KW-1185">Reference proteome</keyword>
<keyword evidence="7 8" id="KW-0472">Membrane</keyword>
<feature type="transmembrane region" description="Helical" evidence="8">
    <location>
        <begin position="266"/>
        <end position="286"/>
    </location>
</feature>
<dbReference type="PANTHER" id="PTHR42718:SF9">
    <property type="entry name" value="MAJOR FACILITATOR SUPERFAMILY MULTIDRUG TRANSPORTER MFSC"/>
    <property type="match status" value="1"/>
</dbReference>
<evidence type="ECO:0000313" key="10">
    <source>
        <dbReference type="EMBL" id="QIS10084.1"/>
    </source>
</evidence>
<gene>
    <name evidence="10" type="ORF">F5544_10945</name>
</gene>
<dbReference type="RefSeq" id="WP_167473112.1">
    <property type="nucleotide sequence ID" value="NZ_CP046172.1"/>
</dbReference>
<feature type="transmembrane region" description="Helical" evidence="8">
    <location>
        <begin position="140"/>
        <end position="162"/>
    </location>
</feature>
<feature type="transmembrane region" description="Helical" evidence="8">
    <location>
        <begin position="78"/>
        <end position="104"/>
    </location>
</feature>
<feature type="transmembrane region" description="Helical" evidence="8">
    <location>
        <begin position="200"/>
        <end position="218"/>
    </location>
</feature>
<dbReference type="InterPro" id="IPR020846">
    <property type="entry name" value="MFS_dom"/>
</dbReference>
<dbReference type="InterPro" id="IPR011701">
    <property type="entry name" value="MFS"/>
</dbReference>
<evidence type="ECO:0000259" key="9">
    <source>
        <dbReference type="PROSITE" id="PS50850"/>
    </source>
</evidence>
<feature type="transmembrane region" description="Helical" evidence="8">
    <location>
        <begin position="46"/>
        <end position="66"/>
    </location>
</feature>
<dbReference type="InterPro" id="IPR036259">
    <property type="entry name" value="MFS_trans_sf"/>
</dbReference>
<dbReference type="EMBL" id="CP046172">
    <property type="protein sequence ID" value="QIS10084.1"/>
    <property type="molecule type" value="Genomic_DNA"/>
</dbReference>
<keyword evidence="5 8" id="KW-0812">Transmembrane</keyword>
<dbReference type="GO" id="GO:0022857">
    <property type="term" value="F:transmembrane transporter activity"/>
    <property type="evidence" value="ECO:0007669"/>
    <property type="project" value="InterPro"/>
</dbReference>
<comment type="similarity">
    <text evidence="2">Belongs to the major facilitator superfamily. EmrB family.</text>
</comment>
<comment type="subcellular location">
    <subcellularLocation>
        <location evidence="1">Cell membrane</location>
        <topology evidence="1">Multi-pass membrane protein</topology>
    </subcellularLocation>
</comment>
<name>A0A6G9YAA4_9NOCA</name>
<evidence type="ECO:0000256" key="2">
    <source>
        <dbReference type="ARBA" id="ARBA00008537"/>
    </source>
</evidence>
<reference evidence="10 11" key="1">
    <citation type="journal article" date="2019" name="ACS Chem. Biol.">
        <title>Identification and Mobilization of a Cryptic Antibiotic Biosynthesis Gene Locus from a Human-Pathogenic Nocardia Isolate.</title>
        <authorList>
            <person name="Herisse M."/>
            <person name="Ishida K."/>
            <person name="Porter J.L."/>
            <person name="Howden B."/>
            <person name="Hertweck C."/>
            <person name="Stinear T.P."/>
            <person name="Pidot S.J."/>
        </authorList>
    </citation>
    <scope>NUCLEOTIDE SEQUENCE [LARGE SCALE GENOMIC DNA]</scope>
    <source>
        <strain evidence="10 11">AUSMDU00012717</strain>
    </source>
</reference>
<proteinExistence type="inferred from homology"/>
<evidence type="ECO:0000256" key="6">
    <source>
        <dbReference type="ARBA" id="ARBA00022989"/>
    </source>
</evidence>
<evidence type="ECO:0000313" key="11">
    <source>
        <dbReference type="Proteomes" id="UP000503540"/>
    </source>
</evidence>
<dbReference type="Proteomes" id="UP000503540">
    <property type="component" value="Chromosome"/>
</dbReference>
<feature type="transmembrane region" description="Helical" evidence="8">
    <location>
        <begin position="331"/>
        <end position="348"/>
    </location>
</feature>
<dbReference type="NCBIfam" id="TIGR00711">
    <property type="entry name" value="efflux_EmrB"/>
    <property type="match status" value="1"/>
</dbReference>
<protein>
    <submittedName>
        <fullName evidence="10">DHA2 family efflux MFS transporter permease subunit</fullName>
    </submittedName>
</protein>
<evidence type="ECO:0000256" key="5">
    <source>
        <dbReference type="ARBA" id="ARBA00022692"/>
    </source>
</evidence>
<dbReference type="PRINTS" id="PR01036">
    <property type="entry name" value="TCRTETB"/>
</dbReference>
<evidence type="ECO:0000256" key="4">
    <source>
        <dbReference type="ARBA" id="ARBA00022475"/>
    </source>
</evidence>
<feature type="transmembrane region" description="Helical" evidence="8">
    <location>
        <begin position="433"/>
        <end position="452"/>
    </location>
</feature>
<dbReference type="SUPFAM" id="SSF103473">
    <property type="entry name" value="MFS general substrate transporter"/>
    <property type="match status" value="1"/>
</dbReference>
<dbReference type="PANTHER" id="PTHR42718">
    <property type="entry name" value="MAJOR FACILITATOR SUPERFAMILY MULTIDRUG TRANSPORTER MFSC"/>
    <property type="match status" value="1"/>
</dbReference>
<feature type="transmembrane region" description="Helical" evidence="8">
    <location>
        <begin position="224"/>
        <end position="245"/>
    </location>
</feature>
<evidence type="ECO:0000256" key="3">
    <source>
        <dbReference type="ARBA" id="ARBA00022448"/>
    </source>
</evidence>
<evidence type="ECO:0000256" key="1">
    <source>
        <dbReference type="ARBA" id="ARBA00004651"/>
    </source>
</evidence>
<dbReference type="PROSITE" id="PS50850">
    <property type="entry name" value="MFS"/>
    <property type="match status" value="1"/>
</dbReference>
<keyword evidence="6 8" id="KW-1133">Transmembrane helix</keyword>
<dbReference type="Pfam" id="PF07690">
    <property type="entry name" value="MFS_1"/>
    <property type="match status" value="1"/>
</dbReference>
<organism evidence="10 11">
    <name type="scientific">Nocardia arthritidis</name>
    <dbReference type="NCBI Taxonomy" id="228602"/>
    <lineage>
        <taxon>Bacteria</taxon>
        <taxon>Bacillati</taxon>
        <taxon>Actinomycetota</taxon>
        <taxon>Actinomycetes</taxon>
        <taxon>Mycobacteriales</taxon>
        <taxon>Nocardiaceae</taxon>
        <taxon>Nocardia</taxon>
    </lineage>
</organism>
<feature type="transmembrane region" description="Helical" evidence="8">
    <location>
        <begin position="360"/>
        <end position="382"/>
    </location>
</feature>
<dbReference type="Gene3D" id="1.20.1720.10">
    <property type="entry name" value="Multidrug resistance protein D"/>
    <property type="match status" value="1"/>
</dbReference>
<dbReference type="Gene3D" id="1.20.1250.20">
    <property type="entry name" value="MFS general substrate transporter like domains"/>
    <property type="match status" value="1"/>
</dbReference>
<feature type="domain" description="Major facilitator superfamily (MFS) profile" evidence="9">
    <location>
        <begin position="12"/>
        <end position="457"/>
    </location>
</feature>
<evidence type="ECO:0000256" key="7">
    <source>
        <dbReference type="ARBA" id="ARBA00023136"/>
    </source>
</evidence>
<dbReference type="InterPro" id="IPR004638">
    <property type="entry name" value="EmrB-like"/>
</dbReference>
<dbReference type="GO" id="GO:0005886">
    <property type="term" value="C:plasma membrane"/>
    <property type="evidence" value="ECO:0007669"/>
    <property type="project" value="UniProtKB-SubCell"/>
</dbReference>
<dbReference type="CDD" id="cd17321">
    <property type="entry name" value="MFS_MMR_MDR_like"/>
    <property type="match status" value="1"/>
</dbReference>
<feature type="transmembrane region" description="Helical" evidence="8">
    <location>
        <begin position="298"/>
        <end position="319"/>
    </location>
</feature>
<dbReference type="KEGG" id="nah:F5544_10945"/>
<accession>A0A6G9YAA4</accession>
<keyword evidence="3" id="KW-0813">Transport</keyword>
<feature type="transmembrane region" description="Helical" evidence="8">
    <location>
        <begin position="168"/>
        <end position="188"/>
    </location>
</feature>
<keyword evidence="4" id="KW-1003">Cell membrane</keyword>